<accession>A0A1A2ZH53</accession>
<dbReference type="AlphaFoldDB" id="A0A1A2ZH53"/>
<dbReference type="Proteomes" id="UP000093592">
    <property type="component" value="Unassembled WGS sequence"/>
</dbReference>
<evidence type="ECO:0000313" key="1">
    <source>
        <dbReference type="EMBL" id="OBI49595.1"/>
    </source>
</evidence>
<organism evidence="1 2">
    <name type="scientific">Mycobacterium kyorinense</name>
    <dbReference type="NCBI Taxonomy" id="487514"/>
    <lineage>
        <taxon>Bacteria</taxon>
        <taxon>Bacillati</taxon>
        <taxon>Actinomycetota</taxon>
        <taxon>Actinomycetes</taxon>
        <taxon>Mycobacteriales</taxon>
        <taxon>Mycobacteriaceae</taxon>
        <taxon>Mycobacterium</taxon>
    </lineage>
</organism>
<evidence type="ECO:0000313" key="2">
    <source>
        <dbReference type="Proteomes" id="UP000093592"/>
    </source>
</evidence>
<comment type="caution">
    <text evidence="1">The sequence shown here is derived from an EMBL/GenBank/DDBJ whole genome shotgun (WGS) entry which is preliminary data.</text>
</comment>
<protein>
    <submittedName>
        <fullName evidence="1">Uncharacterized protein</fullName>
    </submittedName>
</protein>
<dbReference type="EMBL" id="LZKJ01000061">
    <property type="protein sequence ID" value="OBI49595.1"/>
    <property type="molecule type" value="Genomic_DNA"/>
</dbReference>
<name>A0A1A2ZH53_9MYCO</name>
<sequence length="61" mass="7106">MIGQSISHIEHDAWPIGGDGLRHVEFESWHKSSACETLRSLKDYCLWLIDKVVKAHHFRHP</sequence>
<proteinExistence type="predicted"/>
<reference evidence="2" key="1">
    <citation type="submission" date="2016-06" db="EMBL/GenBank/DDBJ databases">
        <authorList>
            <person name="Sutton G."/>
            <person name="Brinkac L."/>
            <person name="Sanka R."/>
            <person name="Adams M."/>
            <person name="Lau E."/>
            <person name="Sam S."/>
            <person name="Sreng N."/>
            <person name="Him V."/>
            <person name="Kerleguer A."/>
            <person name="Cheng S."/>
        </authorList>
    </citation>
    <scope>NUCLEOTIDE SEQUENCE [LARGE SCALE GENOMIC DNA]</scope>
    <source>
        <strain evidence="2">E861</strain>
    </source>
</reference>
<gene>
    <name evidence="1" type="ORF">A5707_16635</name>
</gene>